<dbReference type="Gene3D" id="2.90.10.10">
    <property type="entry name" value="Bulb-type lectin domain"/>
    <property type="match status" value="2"/>
</dbReference>
<evidence type="ECO:0000313" key="2">
    <source>
        <dbReference type="EMBL" id="KXS10781.1"/>
    </source>
</evidence>
<protein>
    <recommendedName>
        <fullName evidence="1">Bulb-type lectin domain-containing protein</fullName>
    </recommendedName>
</protein>
<reference evidence="2 3" key="1">
    <citation type="journal article" date="2015" name="Genome Biol. Evol.">
        <title>Phylogenomic analyses indicate that early fungi evolved digesting cell walls of algal ancestors of land plants.</title>
        <authorList>
            <person name="Chang Y."/>
            <person name="Wang S."/>
            <person name="Sekimoto S."/>
            <person name="Aerts A.L."/>
            <person name="Choi C."/>
            <person name="Clum A."/>
            <person name="LaButti K.M."/>
            <person name="Lindquist E.A."/>
            <person name="Yee Ngan C."/>
            <person name="Ohm R.A."/>
            <person name="Salamov A.A."/>
            <person name="Grigoriev I.V."/>
            <person name="Spatafora J.W."/>
            <person name="Berbee M.L."/>
        </authorList>
    </citation>
    <scope>NUCLEOTIDE SEQUENCE [LARGE SCALE GENOMIC DNA]</scope>
    <source>
        <strain evidence="2 3">JEL478</strain>
    </source>
</reference>
<name>A0A139A211_GONPJ</name>
<dbReference type="SUPFAM" id="SSF51110">
    <property type="entry name" value="alpha-D-mannose-specific plant lectins"/>
    <property type="match status" value="2"/>
</dbReference>
<organism evidence="2 3">
    <name type="scientific">Gonapodya prolifera (strain JEL478)</name>
    <name type="common">Monoblepharis prolifera</name>
    <dbReference type="NCBI Taxonomy" id="1344416"/>
    <lineage>
        <taxon>Eukaryota</taxon>
        <taxon>Fungi</taxon>
        <taxon>Fungi incertae sedis</taxon>
        <taxon>Chytridiomycota</taxon>
        <taxon>Chytridiomycota incertae sedis</taxon>
        <taxon>Monoblepharidomycetes</taxon>
        <taxon>Monoblepharidales</taxon>
        <taxon>Gonapodyaceae</taxon>
        <taxon>Gonapodya</taxon>
    </lineage>
</organism>
<dbReference type="InterPro" id="IPR001480">
    <property type="entry name" value="Bulb-type_lectin_dom"/>
</dbReference>
<dbReference type="Proteomes" id="UP000070544">
    <property type="component" value="Unassembled WGS sequence"/>
</dbReference>
<dbReference type="InterPro" id="IPR036426">
    <property type="entry name" value="Bulb-type_lectin_dom_sf"/>
</dbReference>
<keyword evidence="3" id="KW-1185">Reference proteome</keyword>
<dbReference type="EMBL" id="KQ965814">
    <property type="protein sequence ID" value="KXS10781.1"/>
    <property type="molecule type" value="Genomic_DNA"/>
</dbReference>
<feature type="domain" description="Bulb-type lectin" evidence="1">
    <location>
        <begin position="47"/>
        <end position="175"/>
    </location>
</feature>
<dbReference type="AlphaFoldDB" id="A0A139A211"/>
<evidence type="ECO:0000259" key="1">
    <source>
        <dbReference type="PROSITE" id="PS50927"/>
    </source>
</evidence>
<gene>
    <name evidence="2" type="ORF">M427DRAFT_36598</name>
</gene>
<accession>A0A139A211</accession>
<proteinExistence type="predicted"/>
<dbReference type="OrthoDB" id="1884773at2759"/>
<sequence>MSDAAGLPPPPSASFYSLRSDSLRKRTPSILKTGMRLEYLVPQSVGVLVMYANGEAKWSSATHAKGRNSSLELTRDGRLVLVDERRRTLWQATHPWTDGNCVFELRFEDDDPCTFSKLHLTHNGTLFVTDDDGRELWRVDLKHIEPDGDFELVMQDDGNLVLYKEHVGGVPKCLPGVALKHPIPVWSSKGGVEKDSVAATLGNKFSAIKLF</sequence>
<evidence type="ECO:0000313" key="3">
    <source>
        <dbReference type="Proteomes" id="UP000070544"/>
    </source>
</evidence>
<dbReference type="PROSITE" id="PS50927">
    <property type="entry name" value="BULB_LECTIN"/>
    <property type="match status" value="1"/>
</dbReference>